<evidence type="ECO:0000313" key="1">
    <source>
        <dbReference type="EMBL" id="MFL0194287.1"/>
    </source>
</evidence>
<dbReference type="RefSeq" id="WP_406790409.1">
    <property type="nucleotide sequence ID" value="NZ_JBJHZX010000002.1"/>
</dbReference>
<comment type="caution">
    <text evidence="1">The sequence shown here is derived from an EMBL/GenBank/DDBJ whole genome shotgun (WGS) entry which is preliminary data.</text>
</comment>
<sequence>MDFNIDDIRNLVKNNRIQWRGHILARMQQRGIKIKNVLGCIISGEIIEYYESDYPFPSCLVLGFTDKNSGIHVVCAIGQEYVWMITTYYPDKDEWYEDLKTRRR</sequence>
<accession>A0ABW8SE32</accession>
<evidence type="ECO:0000313" key="2">
    <source>
        <dbReference type="Proteomes" id="UP001623660"/>
    </source>
</evidence>
<dbReference type="InterPro" id="IPR025354">
    <property type="entry name" value="DUF4258"/>
</dbReference>
<reference evidence="1 2" key="1">
    <citation type="submission" date="2024-11" db="EMBL/GenBank/DDBJ databases">
        <authorList>
            <person name="Heng Y.C."/>
            <person name="Lim A.C.H."/>
            <person name="Lee J.K.Y."/>
            <person name="Kittelmann S."/>
        </authorList>
    </citation>
    <scope>NUCLEOTIDE SEQUENCE [LARGE SCALE GENOMIC DNA]</scope>
    <source>
        <strain evidence="1 2">WILCCON 0269</strain>
    </source>
</reference>
<protein>
    <submittedName>
        <fullName evidence="1">DUF4258 domain-containing protein</fullName>
    </submittedName>
</protein>
<name>A0ABW8SE32_9CLOT</name>
<organism evidence="1 2">
    <name type="scientific">Candidatus Clostridium eludens</name>
    <dbReference type="NCBI Taxonomy" id="3381663"/>
    <lineage>
        <taxon>Bacteria</taxon>
        <taxon>Bacillati</taxon>
        <taxon>Bacillota</taxon>
        <taxon>Clostridia</taxon>
        <taxon>Eubacteriales</taxon>
        <taxon>Clostridiaceae</taxon>
        <taxon>Clostridium</taxon>
    </lineage>
</organism>
<gene>
    <name evidence="1" type="ORF">ACJDU8_01655</name>
</gene>
<proteinExistence type="predicted"/>
<dbReference type="EMBL" id="JBJHZX010000002">
    <property type="protein sequence ID" value="MFL0194287.1"/>
    <property type="molecule type" value="Genomic_DNA"/>
</dbReference>
<dbReference type="Proteomes" id="UP001623660">
    <property type="component" value="Unassembled WGS sequence"/>
</dbReference>
<dbReference type="Pfam" id="PF14076">
    <property type="entry name" value="DUF4258"/>
    <property type="match status" value="1"/>
</dbReference>
<keyword evidence="2" id="KW-1185">Reference proteome</keyword>